<protein>
    <submittedName>
        <fullName evidence="2">Starch-binding associating with outer membrane</fullName>
    </submittedName>
</protein>
<gene>
    <name evidence="2" type="ORF">SAMN06265350_1016</name>
</gene>
<reference evidence="2 3" key="1">
    <citation type="submission" date="2017-05" db="EMBL/GenBank/DDBJ databases">
        <authorList>
            <person name="Varghese N."/>
            <person name="Submissions S."/>
        </authorList>
    </citation>
    <scope>NUCLEOTIDE SEQUENCE [LARGE SCALE GENOMIC DNA]</scope>
    <source>
        <strain evidence="2 3">DSM 21342</strain>
    </source>
</reference>
<dbReference type="EMBL" id="FXSZ01000001">
    <property type="protein sequence ID" value="SMO31769.1"/>
    <property type="molecule type" value="Genomic_DNA"/>
</dbReference>
<accession>A0A521AAD7</accession>
<dbReference type="OrthoDB" id="634495at2"/>
<dbReference type="Gene3D" id="1.25.40.390">
    <property type="match status" value="1"/>
</dbReference>
<sequence>MKFNYKKNIAAPLMIGLSMAIGLSSCQKDFGDINKPWDSKAYSATIPAMYNNLAVGMLEAGTSRTIFSSFLYQNTQLAANYAASGYRLNDQVGGAWTNYYTALANYREVETMIAKDLKADKMTNVKAMLKTLMAYKTLKATTLFGDMPYSQAGKGFSGPEFYRPAYDQQSDIMLAALNDLKWAVDNFNTNTDQYSLGSSETIFKNDIPTWIKFANSLRLRYAMVMRNKNASLADPIIVETLTKPLLAPGDNLGIYPSQVTGLTLNRAPSFRGNSYVRMGSTMWNAMSSTNATDGSGIYDLRCKILFEPNKAGQWVPYPQSPTEATTAEIVGDAPYLDARKTNFVSTGNYLYSPLSIFYVADDKIPELFITAAEVSLLKAEIYNRGIAGVVANPVTAKAFYEEGIAESVKFWYKTANSTSIGSVTKPNAAPTALELSTMLMHPAVAYNVANPAAALAQIYKQSWIALFHQPYDAWVLKRRTGNGTPNVALSPSSPVINLNKLVYPNSEMETNYENWKVVTGGADDMASKPWFMN</sequence>
<name>A0A521AAD7_9SPHI</name>
<evidence type="ECO:0000313" key="3">
    <source>
        <dbReference type="Proteomes" id="UP000315971"/>
    </source>
</evidence>
<dbReference type="Proteomes" id="UP000315971">
    <property type="component" value="Unassembled WGS sequence"/>
</dbReference>
<keyword evidence="1" id="KW-0732">Signal</keyword>
<feature type="signal peptide" evidence="1">
    <location>
        <begin position="1"/>
        <end position="20"/>
    </location>
</feature>
<dbReference type="Pfam" id="PF12771">
    <property type="entry name" value="SusD-like_2"/>
    <property type="match status" value="1"/>
</dbReference>
<dbReference type="RefSeq" id="WP_142600411.1">
    <property type="nucleotide sequence ID" value="NZ_FXSZ01000001.1"/>
</dbReference>
<evidence type="ECO:0000256" key="1">
    <source>
        <dbReference type="SAM" id="SignalP"/>
    </source>
</evidence>
<dbReference type="PROSITE" id="PS51257">
    <property type="entry name" value="PROKAR_LIPOPROTEIN"/>
    <property type="match status" value="1"/>
</dbReference>
<dbReference type="SUPFAM" id="SSF48452">
    <property type="entry name" value="TPR-like"/>
    <property type="match status" value="1"/>
</dbReference>
<proteinExistence type="predicted"/>
<feature type="chain" id="PRO_5022106953" evidence="1">
    <location>
        <begin position="21"/>
        <end position="533"/>
    </location>
</feature>
<dbReference type="InterPro" id="IPR041662">
    <property type="entry name" value="SusD-like_2"/>
</dbReference>
<dbReference type="AlphaFoldDB" id="A0A521AAD7"/>
<organism evidence="2 3">
    <name type="scientific">Solitalea koreensis</name>
    <dbReference type="NCBI Taxonomy" id="543615"/>
    <lineage>
        <taxon>Bacteria</taxon>
        <taxon>Pseudomonadati</taxon>
        <taxon>Bacteroidota</taxon>
        <taxon>Sphingobacteriia</taxon>
        <taxon>Sphingobacteriales</taxon>
        <taxon>Sphingobacteriaceae</taxon>
        <taxon>Solitalea</taxon>
    </lineage>
</organism>
<keyword evidence="3" id="KW-1185">Reference proteome</keyword>
<dbReference type="InterPro" id="IPR011990">
    <property type="entry name" value="TPR-like_helical_dom_sf"/>
</dbReference>
<evidence type="ECO:0000313" key="2">
    <source>
        <dbReference type="EMBL" id="SMO31769.1"/>
    </source>
</evidence>